<keyword evidence="1" id="KW-1133">Transmembrane helix</keyword>
<dbReference type="AlphaFoldDB" id="A0A0F9TE22"/>
<keyword evidence="1" id="KW-0812">Transmembrane</keyword>
<reference evidence="2" key="1">
    <citation type="journal article" date="2015" name="Nature">
        <title>Complex archaea that bridge the gap between prokaryotes and eukaryotes.</title>
        <authorList>
            <person name="Spang A."/>
            <person name="Saw J.H."/>
            <person name="Jorgensen S.L."/>
            <person name="Zaremba-Niedzwiedzka K."/>
            <person name="Martijn J."/>
            <person name="Lind A.E."/>
            <person name="van Eijk R."/>
            <person name="Schleper C."/>
            <person name="Guy L."/>
            <person name="Ettema T.J."/>
        </authorList>
    </citation>
    <scope>NUCLEOTIDE SEQUENCE</scope>
</reference>
<feature type="non-terminal residue" evidence="2">
    <location>
        <position position="1"/>
    </location>
</feature>
<accession>A0A0F9TE22</accession>
<evidence type="ECO:0000256" key="1">
    <source>
        <dbReference type="SAM" id="Phobius"/>
    </source>
</evidence>
<protein>
    <submittedName>
        <fullName evidence="2">Uncharacterized protein</fullName>
    </submittedName>
</protein>
<feature type="transmembrane region" description="Helical" evidence="1">
    <location>
        <begin position="39"/>
        <end position="58"/>
    </location>
</feature>
<proteinExistence type="predicted"/>
<organism evidence="2">
    <name type="scientific">marine sediment metagenome</name>
    <dbReference type="NCBI Taxonomy" id="412755"/>
    <lineage>
        <taxon>unclassified sequences</taxon>
        <taxon>metagenomes</taxon>
        <taxon>ecological metagenomes</taxon>
    </lineage>
</organism>
<sequence length="80" mass="8644">FGALLWIMLTGGFKFGSWVNLTPRWDGLYGMGWTVNQVFLLYGVLFAVLVSLGSIVTVNPPEGWQPQGWTPPTSGVGSAV</sequence>
<dbReference type="EMBL" id="LAZR01000279">
    <property type="protein sequence ID" value="KKN77414.1"/>
    <property type="molecule type" value="Genomic_DNA"/>
</dbReference>
<evidence type="ECO:0000313" key="2">
    <source>
        <dbReference type="EMBL" id="KKN77414.1"/>
    </source>
</evidence>
<comment type="caution">
    <text evidence="2">The sequence shown here is derived from an EMBL/GenBank/DDBJ whole genome shotgun (WGS) entry which is preliminary data.</text>
</comment>
<keyword evidence="1" id="KW-0472">Membrane</keyword>
<gene>
    <name evidence="2" type="ORF">LCGC14_0360900</name>
</gene>
<name>A0A0F9TE22_9ZZZZ</name>